<reference evidence="1 2" key="1">
    <citation type="submission" date="2013-02" db="EMBL/GenBank/DDBJ databases">
        <title>The Genome Annotation of Plasmodium falciparum CAMP/Malaysia.</title>
        <authorList>
            <consortium name="The Broad Institute Genome Sequencing Platform"/>
            <consortium name="The Broad Institute Genome Sequencing Center for Infectious Disease"/>
            <person name="Neafsey D."/>
            <person name="Hoffman S."/>
            <person name="Volkman S."/>
            <person name="Rosenthal P."/>
            <person name="Walker B."/>
            <person name="Young S.K."/>
            <person name="Zeng Q."/>
            <person name="Gargeya S."/>
            <person name="Fitzgerald M."/>
            <person name="Haas B."/>
            <person name="Abouelleil A."/>
            <person name="Allen A.W."/>
            <person name="Alvarado L."/>
            <person name="Arachchi H.M."/>
            <person name="Berlin A.M."/>
            <person name="Chapman S.B."/>
            <person name="Gainer-Dewar J."/>
            <person name="Goldberg J."/>
            <person name="Griggs A."/>
            <person name="Gujja S."/>
            <person name="Hansen M."/>
            <person name="Howarth C."/>
            <person name="Imamovic A."/>
            <person name="Ireland A."/>
            <person name="Larimer J."/>
            <person name="McCowan C."/>
            <person name="Murphy C."/>
            <person name="Pearson M."/>
            <person name="Poon T.W."/>
            <person name="Priest M."/>
            <person name="Roberts A."/>
            <person name="Saif S."/>
            <person name="Shea T."/>
            <person name="Sisk P."/>
            <person name="Sykes S."/>
            <person name="Wortman J."/>
            <person name="Nusbaum C."/>
            <person name="Birren B."/>
        </authorList>
    </citation>
    <scope>NUCLEOTIDE SEQUENCE [LARGE SCALE GENOMIC DNA]</scope>
    <source>
        <strain evidence="1 2">CAMP/Malaysia</strain>
    </source>
</reference>
<protein>
    <submittedName>
        <fullName evidence="1">Uncharacterized protein</fullName>
    </submittedName>
</protein>
<organism evidence="1 2">
    <name type="scientific">Plasmodium falciparum (isolate Camp / Malaysia)</name>
    <dbReference type="NCBI Taxonomy" id="5835"/>
    <lineage>
        <taxon>Eukaryota</taxon>
        <taxon>Sar</taxon>
        <taxon>Alveolata</taxon>
        <taxon>Apicomplexa</taxon>
        <taxon>Aconoidasida</taxon>
        <taxon>Haemosporida</taxon>
        <taxon>Plasmodiidae</taxon>
        <taxon>Plasmodium</taxon>
        <taxon>Plasmodium (Laverania)</taxon>
    </lineage>
</organism>
<proteinExistence type="predicted"/>
<dbReference type="EMBL" id="KI927558">
    <property type="protein sequence ID" value="ETW58927.1"/>
    <property type="molecule type" value="Genomic_DNA"/>
</dbReference>
<evidence type="ECO:0000313" key="2">
    <source>
        <dbReference type="Proteomes" id="UP000030694"/>
    </source>
</evidence>
<dbReference type="AlphaFoldDB" id="A0A024X083"/>
<dbReference type="Proteomes" id="UP000030694">
    <property type="component" value="Unassembled WGS sequence"/>
</dbReference>
<accession>A0A024X083</accession>
<sequence>MEKKKKKKKKKKKIVGYGQSDFSGCLAISFPEIDLSITILLSDVFKGADVIENENNSTIMCYI</sequence>
<gene>
    <name evidence="1" type="ORF">PFMC_05112</name>
</gene>
<name>A0A024X083_PLAFC</name>
<reference evidence="1 2" key="2">
    <citation type="submission" date="2013-02" db="EMBL/GenBank/DDBJ databases">
        <title>The Genome Sequence of Plasmodium falciparum CAMP/Malaysia.</title>
        <authorList>
            <consortium name="The Broad Institute Genome Sequencing Platform"/>
            <consortium name="The Broad Institute Genome Sequencing Center for Infectious Disease"/>
            <person name="Neafsey D."/>
            <person name="Cheeseman I."/>
            <person name="Volkman S."/>
            <person name="Adams J."/>
            <person name="Walker B."/>
            <person name="Young S.K."/>
            <person name="Zeng Q."/>
            <person name="Gargeya S."/>
            <person name="Fitzgerald M."/>
            <person name="Haas B."/>
            <person name="Abouelleil A."/>
            <person name="Alvarado L."/>
            <person name="Arachchi H.M."/>
            <person name="Berlin A.M."/>
            <person name="Chapman S.B."/>
            <person name="Dewar J."/>
            <person name="Goldberg J."/>
            <person name="Griggs A."/>
            <person name="Gujja S."/>
            <person name="Hansen M."/>
            <person name="Howarth C."/>
            <person name="Imamovic A."/>
            <person name="Larimer J."/>
            <person name="McCowan C."/>
            <person name="Murphy C."/>
            <person name="Neiman D."/>
            <person name="Pearson M."/>
            <person name="Priest M."/>
            <person name="Roberts A."/>
            <person name="Saif S."/>
            <person name="Shea T."/>
            <person name="Sisk P."/>
            <person name="Sykes S."/>
            <person name="Wortman J."/>
            <person name="Nusbaum C."/>
            <person name="Birren B."/>
        </authorList>
    </citation>
    <scope>NUCLEOTIDE SEQUENCE [LARGE SCALE GENOMIC DNA]</scope>
    <source>
        <strain evidence="1 2">CAMP/Malaysia</strain>
    </source>
</reference>
<evidence type="ECO:0000313" key="1">
    <source>
        <dbReference type="EMBL" id="ETW58927.1"/>
    </source>
</evidence>